<evidence type="ECO:0000313" key="1">
    <source>
        <dbReference type="EMBL" id="TAI48553.1"/>
    </source>
</evidence>
<evidence type="ECO:0000313" key="2">
    <source>
        <dbReference type="Proteomes" id="UP000291981"/>
    </source>
</evidence>
<sequence>MEAEQQSEITLVDHDGFSGFFEYETMVVRDSKSLAKFYAQVNKTRKPGLPVPQIDFSKETVIIVCSGEQKGEMETKLMYKEETDNELVINVEMQKPEKGSATGNSVVSYPFYLYKIPHTSKSVVIQRP</sequence>
<dbReference type="AlphaFoldDB" id="A0A4Q8QIL4"/>
<dbReference type="Proteomes" id="UP000291981">
    <property type="component" value="Unassembled WGS sequence"/>
</dbReference>
<dbReference type="EMBL" id="SGIU01000001">
    <property type="protein sequence ID" value="TAI48553.1"/>
    <property type="molecule type" value="Genomic_DNA"/>
</dbReference>
<dbReference type="OrthoDB" id="1442131at2"/>
<protein>
    <recommendedName>
        <fullName evidence="3">PrcB C-terminal domain-containing protein</fullName>
    </recommendedName>
</protein>
<name>A0A4Q8QIL4_9FLAO</name>
<comment type="caution">
    <text evidence="1">The sequence shown here is derived from an EMBL/GenBank/DDBJ whole genome shotgun (WGS) entry which is preliminary data.</text>
</comment>
<organism evidence="1 2">
    <name type="scientific">Flagellimonas allohymeniacidonis</name>
    <dbReference type="NCBI Taxonomy" id="2517819"/>
    <lineage>
        <taxon>Bacteria</taxon>
        <taxon>Pseudomonadati</taxon>
        <taxon>Bacteroidota</taxon>
        <taxon>Flavobacteriia</taxon>
        <taxon>Flavobacteriales</taxon>
        <taxon>Flavobacteriaceae</taxon>
        <taxon>Flagellimonas</taxon>
    </lineage>
</organism>
<reference evidence="1 2" key="1">
    <citation type="submission" date="2019-02" db="EMBL/GenBank/DDBJ databases">
        <title>Draft genome sequence of Muricauda sp. 176CP4-71.</title>
        <authorList>
            <person name="Park J.-S."/>
        </authorList>
    </citation>
    <scope>NUCLEOTIDE SEQUENCE [LARGE SCALE GENOMIC DNA]</scope>
    <source>
        <strain evidence="1 2">176CP4-71</strain>
    </source>
</reference>
<evidence type="ECO:0008006" key="3">
    <source>
        <dbReference type="Google" id="ProtNLM"/>
    </source>
</evidence>
<proteinExistence type="predicted"/>
<gene>
    <name evidence="1" type="ORF">EW142_01755</name>
</gene>
<accession>A0A4Q8QIL4</accession>
<keyword evidence="2" id="KW-1185">Reference proteome</keyword>
<dbReference type="RefSeq" id="WP_130608793.1">
    <property type="nucleotide sequence ID" value="NZ_SGIU01000001.1"/>
</dbReference>